<accession>A0A9X1YM49</accession>
<comment type="caution">
    <text evidence="1">The sequence shown here is derived from an EMBL/GenBank/DDBJ whole genome shotgun (WGS) entry which is preliminary data.</text>
</comment>
<protein>
    <submittedName>
        <fullName evidence="1">Uncharacterized protein</fullName>
    </submittedName>
</protein>
<evidence type="ECO:0000313" key="1">
    <source>
        <dbReference type="EMBL" id="MCK9688005.1"/>
    </source>
</evidence>
<proteinExistence type="predicted"/>
<dbReference type="AlphaFoldDB" id="A0A9X1YM49"/>
<dbReference type="RefSeq" id="WP_275684046.1">
    <property type="nucleotide sequence ID" value="NZ_JAJLJH010000006.1"/>
</dbReference>
<organism evidence="1 2">
    <name type="scientific">Scleromatobacter humisilvae</name>
    <dbReference type="NCBI Taxonomy" id="2897159"/>
    <lineage>
        <taxon>Bacteria</taxon>
        <taxon>Pseudomonadati</taxon>
        <taxon>Pseudomonadota</taxon>
        <taxon>Betaproteobacteria</taxon>
        <taxon>Burkholderiales</taxon>
        <taxon>Sphaerotilaceae</taxon>
        <taxon>Scleromatobacter</taxon>
    </lineage>
</organism>
<gene>
    <name evidence="1" type="ORF">LPC04_20055</name>
</gene>
<keyword evidence="2" id="KW-1185">Reference proteome</keyword>
<reference evidence="1" key="1">
    <citation type="submission" date="2021-11" db="EMBL/GenBank/DDBJ databases">
        <title>BS-T2-15 a new species belonging to the Comamonadaceae family isolated from the soil of a French oak forest.</title>
        <authorList>
            <person name="Mieszkin S."/>
            <person name="Alain K."/>
        </authorList>
    </citation>
    <scope>NUCLEOTIDE SEQUENCE</scope>
    <source>
        <strain evidence="1">BS-T2-15</strain>
    </source>
</reference>
<evidence type="ECO:0000313" key="2">
    <source>
        <dbReference type="Proteomes" id="UP001139353"/>
    </source>
</evidence>
<dbReference type="EMBL" id="JAJLJH010000006">
    <property type="protein sequence ID" value="MCK9688005.1"/>
    <property type="molecule type" value="Genomic_DNA"/>
</dbReference>
<dbReference type="Proteomes" id="UP001139353">
    <property type="component" value="Unassembled WGS sequence"/>
</dbReference>
<name>A0A9X1YM49_9BURK</name>
<sequence>MNTHDRIRVAHRMTRRNHEFGHPQGDAKSWRTLLVCLLATACAVSCVMFVPAAQAAGTTRAVPAATIAPVVAKAPPATPAPRYALVTQDAVPLRSGAKSGGTPLALLTQGELLELRGERLDYLQVYDLARERGGYVRANAVRALTLAPEEAPELLSLVRFLRDRSGSESLGLGLAAAYLKAAPAGSIDAEVFDAMGTMAERLAWRANVSATNAANAPVRPGEPSIAAQLEVAADLGVHFASLERDGHVWLCYDGDAFRHALALSPSPEQAARAALALTRHDCIADMTPPLQRWQVDQARAELLARVPTAGLPPYLRNRIRMRQAGVWAALAFEDSRRLAVEAGAPTNGLPAVGANDVLSAGNQALEALAGVDKNEVADDDQSTWTDAAMRVGASRWAAEPVFAPAATGLHVATQAGQPGETCVLLLDARHGADHPLARRCTFGTVWTASARANANSTALTLAVQPLATWRELWMFRATPAGWTLQVLPPSTEASGVGYVEFAGWVPGTGQVLAAREVRVSARNNKPARTYELLDGQTLATQKTADAPSSLKAFNRFQDPAWKRVTVSLR</sequence>